<keyword evidence="6" id="KW-0235">DNA replication</keyword>
<protein>
    <submittedName>
        <fullName evidence="17">Putative replication-associated protein</fullName>
    </submittedName>
</protein>
<dbReference type="GO" id="GO:0042025">
    <property type="term" value="C:host cell nucleus"/>
    <property type="evidence" value="ECO:0007669"/>
    <property type="project" value="UniProtKB-SubCell"/>
</dbReference>
<evidence type="ECO:0000256" key="2">
    <source>
        <dbReference type="ARBA" id="ARBA00004147"/>
    </source>
</evidence>
<reference evidence="17" key="1">
    <citation type="submission" date="2011-05" db="EMBL/GenBank/DDBJ databases">
        <title>Genetic diversity of novel circular ssDNA viruses in bats in China.</title>
        <authorList>
            <person name="Ge X."/>
            <person name="Li J."/>
            <person name="Cheng P."/>
            <person name="Wu L."/>
            <person name="Yang X."/>
            <person name="Wu Y."/>
            <person name="Zhang Y."/>
            <person name="Shi Z."/>
        </authorList>
    </citation>
    <scope>NUCLEOTIDE SEQUENCE</scope>
    <source>
        <strain evidence="17">2301-HB-Ha</strain>
    </source>
</reference>
<evidence type="ECO:0000256" key="7">
    <source>
        <dbReference type="ARBA" id="ARBA00022722"/>
    </source>
</evidence>
<dbReference type="GO" id="GO:0004386">
    <property type="term" value="F:helicase activity"/>
    <property type="evidence" value="ECO:0007669"/>
    <property type="project" value="UniProtKB-KW"/>
</dbReference>
<comment type="cofactor">
    <cofactor evidence="1">
        <name>Mg(2+)</name>
        <dbReference type="ChEBI" id="CHEBI:18420"/>
    </cofactor>
</comment>
<evidence type="ECO:0000256" key="12">
    <source>
        <dbReference type="ARBA" id="ARBA00022806"/>
    </source>
</evidence>
<proteinExistence type="predicted"/>
<keyword evidence="11" id="KW-0378">Hydrolase</keyword>
<feature type="domain" description="CRESS-DNA virus Rep endonuclease" evidence="16">
    <location>
        <begin position="1"/>
        <end position="46"/>
    </location>
</feature>
<evidence type="ECO:0000256" key="3">
    <source>
        <dbReference type="ARBA" id="ARBA00022562"/>
    </source>
</evidence>
<accession>G1D7L0</accession>
<evidence type="ECO:0000313" key="17">
    <source>
        <dbReference type="EMBL" id="AEL87834.1"/>
    </source>
</evidence>
<keyword evidence="3" id="KW-1048">Host nucleus</keyword>
<dbReference type="InterPro" id="IPR049912">
    <property type="entry name" value="CRESS_DNA_REP"/>
</dbReference>
<feature type="non-terminal residue" evidence="17">
    <location>
        <position position="139"/>
    </location>
</feature>
<feature type="non-terminal residue" evidence="17">
    <location>
        <position position="1"/>
    </location>
</feature>
<keyword evidence="4" id="KW-0808">Transferase</keyword>
<organism evidence="17">
    <name type="scientific">Bat circovirus ZS/China/2011</name>
    <dbReference type="NCBI Taxonomy" id="1072162"/>
    <lineage>
        <taxon>Viruses</taxon>
        <taxon>Monodnaviria</taxon>
        <taxon>Shotokuvirae</taxon>
        <taxon>Cressdnaviricota</taxon>
        <taxon>Arfiviricetes</taxon>
        <taxon>Cirlivirales</taxon>
        <taxon>Circoviridae</taxon>
        <taxon>Cyclovirus</taxon>
        <taxon>Cyclovirus vazka</taxon>
        <taxon>Dragonfly associated cyclovirus 4</taxon>
    </lineage>
</organism>
<evidence type="ECO:0000256" key="6">
    <source>
        <dbReference type="ARBA" id="ARBA00022705"/>
    </source>
</evidence>
<dbReference type="GO" id="GO:0046872">
    <property type="term" value="F:metal ion binding"/>
    <property type="evidence" value="ECO:0007669"/>
    <property type="project" value="UniProtKB-KW"/>
</dbReference>
<comment type="subcellular location">
    <subcellularLocation>
        <location evidence="2">Host nucleus</location>
    </subcellularLocation>
</comment>
<dbReference type="GO" id="GO:0003677">
    <property type="term" value="F:DNA binding"/>
    <property type="evidence" value="ECO:0007669"/>
    <property type="project" value="UniProtKB-KW"/>
</dbReference>
<keyword evidence="14" id="KW-0190">Covalent protein-DNA linkage</keyword>
<evidence type="ECO:0000256" key="10">
    <source>
        <dbReference type="ARBA" id="ARBA00022759"/>
    </source>
</evidence>
<evidence type="ECO:0000256" key="5">
    <source>
        <dbReference type="ARBA" id="ARBA00022695"/>
    </source>
</evidence>
<dbReference type="GO" id="GO:0004519">
    <property type="term" value="F:endonuclease activity"/>
    <property type="evidence" value="ECO:0007669"/>
    <property type="project" value="UniProtKB-KW"/>
</dbReference>
<dbReference type="GO" id="GO:0016787">
    <property type="term" value="F:hydrolase activity"/>
    <property type="evidence" value="ECO:0007669"/>
    <property type="project" value="UniProtKB-KW"/>
</dbReference>
<keyword evidence="15" id="KW-0238">DNA-binding</keyword>
<dbReference type="Gene3D" id="3.40.1310.20">
    <property type="match status" value="1"/>
</dbReference>
<keyword evidence="9" id="KW-0547">Nucleotide-binding</keyword>
<evidence type="ECO:0000256" key="1">
    <source>
        <dbReference type="ARBA" id="ARBA00001946"/>
    </source>
</evidence>
<dbReference type="GO" id="GO:0006260">
    <property type="term" value="P:DNA replication"/>
    <property type="evidence" value="ECO:0007669"/>
    <property type="project" value="UniProtKB-KW"/>
</dbReference>
<evidence type="ECO:0000256" key="11">
    <source>
        <dbReference type="ARBA" id="ARBA00022801"/>
    </source>
</evidence>
<keyword evidence="13" id="KW-0067">ATP-binding</keyword>
<evidence type="ECO:0000256" key="14">
    <source>
        <dbReference type="ARBA" id="ARBA00023124"/>
    </source>
</evidence>
<evidence type="ECO:0000256" key="8">
    <source>
        <dbReference type="ARBA" id="ARBA00022723"/>
    </source>
</evidence>
<keyword evidence="10" id="KW-0255">Endonuclease</keyword>
<sequence length="139" mass="16019">DCATRVFGQFKEEISKSIHLERTRGTPQQASEYCKEDGKFEEFGELPRQGERTDWSVAFEQIKNGIPVEDVIENQPQLLPCIRALDNLKAKLLKPLNRNVNVIVLWGDAGTGKSRWAYENHPDLYSKPPGKWWDGYEQQ</sequence>
<dbReference type="GO" id="GO:0016779">
    <property type="term" value="F:nucleotidyltransferase activity"/>
    <property type="evidence" value="ECO:0007669"/>
    <property type="project" value="UniProtKB-KW"/>
</dbReference>
<keyword evidence="5" id="KW-0548">Nucleotidyltransferase</keyword>
<keyword evidence="8" id="KW-0479">Metal-binding</keyword>
<name>G1D7L0_9CIRC</name>
<dbReference type="GO" id="GO:0005524">
    <property type="term" value="F:ATP binding"/>
    <property type="evidence" value="ECO:0007669"/>
    <property type="project" value="UniProtKB-KW"/>
</dbReference>
<dbReference type="EMBL" id="JF938123">
    <property type="protein sequence ID" value="AEL87834.1"/>
    <property type="molecule type" value="Genomic_DNA"/>
</dbReference>
<evidence type="ECO:0000256" key="15">
    <source>
        <dbReference type="ARBA" id="ARBA00023125"/>
    </source>
</evidence>
<keyword evidence="7" id="KW-0540">Nuclease</keyword>
<evidence type="ECO:0000259" key="16">
    <source>
        <dbReference type="PROSITE" id="PS52020"/>
    </source>
</evidence>
<keyword evidence="12" id="KW-0347">Helicase</keyword>
<evidence type="ECO:0000256" key="9">
    <source>
        <dbReference type="ARBA" id="ARBA00022741"/>
    </source>
</evidence>
<dbReference type="PROSITE" id="PS52020">
    <property type="entry name" value="CRESS_DNA_REP"/>
    <property type="match status" value="1"/>
</dbReference>
<evidence type="ECO:0000256" key="4">
    <source>
        <dbReference type="ARBA" id="ARBA00022679"/>
    </source>
</evidence>
<evidence type="ECO:0000256" key="13">
    <source>
        <dbReference type="ARBA" id="ARBA00022840"/>
    </source>
</evidence>
<gene>
    <name evidence="17" type="primary">rep</name>
</gene>